<dbReference type="FunFam" id="2.60.40.10:FF:000147">
    <property type="entry name" value="Myosin light chain kinase"/>
    <property type="match status" value="1"/>
</dbReference>
<dbReference type="Gene3D" id="2.30.30.40">
    <property type="entry name" value="SH3 Domains"/>
    <property type="match status" value="1"/>
</dbReference>
<dbReference type="GO" id="GO:0030154">
    <property type="term" value="P:cell differentiation"/>
    <property type="evidence" value="ECO:0007669"/>
    <property type="project" value="UniProtKB-ARBA"/>
</dbReference>
<evidence type="ECO:0000259" key="14">
    <source>
        <dbReference type="PROSITE" id="PS50002"/>
    </source>
</evidence>
<dbReference type="FunFam" id="2.60.40.10:FF:000031">
    <property type="entry name" value="Myosin-binding protein C, slow type"/>
    <property type="match status" value="2"/>
</dbReference>
<evidence type="ECO:0000256" key="10">
    <source>
        <dbReference type="ARBA" id="ARBA00023319"/>
    </source>
</evidence>
<feature type="domain" description="Fibronectin type-III" evidence="16">
    <location>
        <begin position="1822"/>
        <end position="1923"/>
    </location>
</feature>
<evidence type="ECO:0000313" key="17">
    <source>
        <dbReference type="EMBL" id="CAD1469169.1"/>
    </source>
</evidence>
<feature type="domain" description="Fibronectin type-III" evidence="16">
    <location>
        <begin position="2025"/>
        <end position="2121"/>
    </location>
</feature>
<evidence type="ECO:0000313" key="18">
    <source>
        <dbReference type="Proteomes" id="UP000752696"/>
    </source>
</evidence>
<feature type="domain" description="Ig-like" evidence="15">
    <location>
        <begin position="581"/>
        <end position="670"/>
    </location>
</feature>
<dbReference type="SMART" id="SM00409">
    <property type="entry name" value="IG"/>
    <property type="match status" value="10"/>
</dbReference>
<dbReference type="InterPro" id="IPR007110">
    <property type="entry name" value="Ig-like_dom"/>
</dbReference>
<protein>
    <recommendedName>
        <fullName evidence="11">Titin</fullName>
    </recommendedName>
</protein>
<dbReference type="PROSITE" id="PS50002">
    <property type="entry name" value="SH3"/>
    <property type="match status" value="1"/>
</dbReference>
<dbReference type="GO" id="GO:0030018">
    <property type="term" value="C:Z disc"/>
    <property type="evidence" value="ECO:0007669"/>
    <property type="project" value="UniProtKB-ARBA"/>
</dbReference>
<evidence type="ECO:0000256" key="9">
    <source>
        <dbReference type="ARBA" id="ARBA00023242"/>
    </source>
</evidence>
<dbReference type="Pfam" id="PF13927">
    <property type="entry name" value="Ig_3"/>
    <property type="match status" value="1"/>
</dbReference>
<dbReference type="FunFam" id="2.60.40.10:FF:000160">
    <property type="entry name" value="Titin a"/>
    <property type="match status" value="1"/>
</dbReference>
<dbReference type="CDD" id="cd11856">
    <property type="entry name" value="SH3_p47phox_like"/>
    <property type="match status" value="1"/>
</dbReference>
<organism evidence="17 18">
    <name type="scientific">Heterotrigona itama</name>
    <dbReference type="NCBI Taxonomy" id="395501"/>
    <lineage>
        <taxon>Eukaryota</taxon>
        <taxon>Metazoa</taxon>
        <taxon>Ecdysozoa</taxon>
        <taxon>Arthropoda</taxon>
        <taxon>Hexapoda</taxon>
        <taxon>Insecta</taxon>
        <taxon>Pterygota</taxon>
        <taxon>Neoptera</taxon>
        <taxon>Endopterygota</taxon>
        <taxon>Hymenoptera</taxon>
        <taxon>Apocrita</taxon>
        <taxon>Aculeata</taxon>
        <taxon>Apoidea</taxon>
        <taxon>Anthophila</taxon>
        <taxon>Apidae</taxon>
        <taxon>Heterotrigona</taxon>
    </lineage>
</organism>
<feature type="domain" description="Ig-like" evidence="15">
    <location>
        <begin position="1087"/>
        <end position="1171"/>
    </location>
</feature>
<keyword evidence="9" id="KW-0539">Nucleus</keyword>
<dbReference type="GO" id="GO:0007517">
    <property type="term" value="P:muscle organ development"/>
    <property type="evidence" value="ECO:0007669"/>
    <property type="project" value="UniProtKB-ARBA"/>
</dbReference>
<dbReference type="PROSITE" id="PS50853">
    <property type="entry name" value="FN3"/>
    <property type="match status" value="5"/>
</dbReference>
<keyword evidence="4 12" id="KW-0728">SH3 domain</keyword>
<dbReference type="SUPFAM" id="SSF50044">
    <property type="entry name" value="SH3-domain"/>
    <property type="match status" value="1"/>
</dbReference>
<sequence length="2189" mass="247350">EEVTEKVEIKKPKKKKPVVEEAAEEITIKKPIPVEKEEEEIVEEVTLKKKKPKEKPVPEEVTEEVTLKPVPKDEEKVPEEVTEKVEVKKPKKKKSVVEEAADEVTIKKPVPVEKEEEEIVEEVTLKKKKPKEKPVPEEVSEEVTLKKPVPKEEEKAPEEVSEKVEVKKPKKKKPVVEEEAAEVTIKKLVPTEAEEAPEEFTIKKKKKPEKKPTPVTEEIEEAAVTIKKVRAPEEPKEEEEVSSEVQIKKKKPERKVVEEAAEELTIKKIEEVEQPEEEEEVQEFTVKRKPPKLPPKPIEEIYEDVTLRKLRPKKKPRPDIKEVTEVENVTFRPRSTKTKEDVEQEFKISLNTYEEEDISMSGKVKLKSKKRPMTYSEETGEETIRIMQEVEDDSGPIIEEIIESDEEARDEYSVEELETDEMRLPLRRRKKKEPKPYKVEDIEEGDVKLKLKRERKYSVEEADESLALKLKSRKSISTFEEEEIEYAVRDGDTMFSICSYVAETDEAINLVEGERVYVIDHANPDWWFVKKHLTEEKGWVPAQYLLNEIHYTLYLQRKLHEKIDKLPIFEKPAPGEKTSAPRFVEKLQPIHTPDGYTIQFECQVEGLPRPQITWFRQTAIIKPSPDFQMYYDDDNVATLIIREVFPEDAGTFTCVAKNAAGFASSTTELIVEAPLSDHGSDLTGPSRKSLSRESSLADILEGIPPTFSRKPKAKYVNEGEDVILECRLVAVPEPEITWYYKDTQITTKENIEVVTESDMHMYCSVIKITKVQKKQEGKYTIVARNREGEATIEIPMKVKTGKHEPPEILEPLQSYVVREGETVVLSTQIVGNPAPKVTWYKNGKPLKGLTPKQEGHVNTLTLIQPQVSDTGEYSVIATNDLGTAETKATLTVEKIPSGAPEPPLFTERFQELTVPQKGTFKLVAKVTGNPVPEVTWLRNNKPLEKSPNITETYDGENIVLEIRNADSEVDAGDYKCIASNPVGKASHGAKVTVDVEKVTFTKTLEKEVIVDEYKTLELTCETSHTVSTKWWHNDKEISGMDHREIIHEGRVHKLVIKKTSPTDEGTYECTVKNQSTSSKVTVRATKPEFVKKLQDCEVKERDVAILEVEITSQTADVKWFKDGEPLGPSKEKLEFVKDGTVRKLLVRSTSVHDEGEYTCSLIDQKCTAEVTVIELPPEIITKMQDVTIARGERATFEIELTKGDALIRWFKDGQELQFSEHIRLSIDGKRQRLKIYDTEPEDAGVYSCEVGEQKSSAKLTVEEPGVDFVTRLPDVTLVPLNSDAVFIIEISRDVPVVWMRKTEVIEESSKYSIIDEGTVKKLIVKKCTTKDISEYSATVTNVKTSSRLRVEVIETAPKISPDTPKKYKVRKGEDVEIVVKFNATPKPSDEWTVNGNVITKSKRVVSSIDEESAVLTIKKIQEEDVGDYNLKLVNNVGEATIEINVVIVQVPSAPGAPEPLEVTEDSVTLHWKKPDSDGNSPIVEYILEYQEKTETTWTKVTETIIETTHKVRKLTTNKEYTFRVTAANEAGPGETSPTSPYIKITKPSAAEPPVVLEPLKSVIIGLGEIVTLSCVIGGTPTPDITWLRNGGTFEDSSITYENRVAKYTITQTTETSSATFTVQEAPKITYDETLANQNLPVNSQWKIEIQTSGFPKPEVTWSKNNKKIVDKRVSIETKEKTSTISISSLVREDTATYTAKAANQAGSSSVDLHLRVIDKPSKPQGPVIFKEIRQDRVTIEWRPPEDDGGIELEKYTIEKYEPSKIWVKVVDIDKEVESFCIHKLQQNAEYKFRIIARNAVGASEPLESDTVKMRTSFEPPGPPRGPLEVSGMTKTSFTIKWQPPENDGGTPITEYIVEMKEESKKAWQKIGSTKHETTHFSVSDLKTDVPYNFRITAKNNVGTGPPYVAEEPIAAGRRITPPSSPQNVQVTNVTSKSVTLSWSPPASNGGTELTGYVIEKRPLIGKGARWTKVVTLDPTTLQYCIENLKESEFIFRIFAENNMGLSLPTNSPPVTLMTHANVPSPPTAPLEIRQIAANTVVISWGRPESDGGAPLEGYRIAMRDTKKTMWMEVARVNAETQKLNIRDLQENHEYLVRIFARNEVGLSDPLESDEPVKIIPASELAVVEPIAEATEKGETASMSFSTENTSSWLREHNMDADIHSYARARLLRQDEYFFRIWHYAKKMFK</sequence>
<dbReference type="PROSITE" id="PS50835">
    <property type="entry name" value="IG_LIKE"/>
    <property type="match status" value="9"/>
</dbReference>
<evidence type="ECO:0000256" key="5">
    <source>
        <dbReference type="ARBA" id="ARBA00022490"/>
    </source>
</evidence>
<evidence type="ECO:0000259" key="16">
    <source>
        <dbReference type="PROSITE" id="PS50853"/>
    </source>
</evidence>
<feature type="compositionally biased region" description="Low complexity" evidence="13">
    <location>
        <begin position="182"/>
        <end position="191"/>
    </location>
</feature>
<dbReference type="SMART" id="SM00060">
    <property type="entry name" value="FN3"/>
    <property type="match status" value="5"/>
</dbReference>
<dbReference type="FunFam" id="2.60.40.10:FF:001138">
    <property type="entry name" value="Sallimus, isoform P"/>
    <property type="match status" value="1"/>
</dbReference>
<dbReference type="SMART" id="SM00408">
    <property type="entry name" value="IGc2"/>
    <property type="match status" value="8"/>
</dbReference>
<reference evidence="17" key="1">
    <citation type="submission" date="2020-07" db="EMBL/GenBank/DDBJ databases">
        <authorList>
            <person name="Nazaruddin N."/>
        </authorList>
    </citation>
    <scope>NUCLEOTIDE SEQUENCE</scope>
</reference>
<dbReference type="InterPro" id="IPR013098">
    <property type="entry name" value="Ig_I-set"/>
</dbReference>
<evidence type="ECO:0000256" key="11">
    <source>
        <dbReference type="ARBA" id="ARBA00073138"/>
    </source>
</evidence>
<gene>
    <name evidence="17" type="ORF">MHI_LOCUS111816</name>
</gene>
<feature type="domain" description="Ig-like" evidence="15">
    <location>
        <begin position="705"/>
        <end position="793"/>
    </location>
</feature>
<dbReference type="InterPro" id="IPR036116">
    <property type="entry name" value="FN3_sf"/>
</dbReference>
<feature type="domain" description="Ig-like" evidence="15">
    <location>
        <begin position="1552"/>
        <end position="1711"/>
    </location>
</feature>
<evidence type="ECO:0000256" key="13">
    <source>
        <dbReference type="SAM" id="MobiDB-lite"/>
    </source>
</evidence>
<dbReference type="InterPro" id="IPR050964">
    <property type="entry name" value="Striated_Muscle_Regulatory"/>
</dbReference>
<dbReference type="OrthoDB" id="2152335at2759"/>
<dbReference type="Gene3D" id="2.60.40.10">
    <property type="entry name" value="Immunoglobulins"/>
    <property type="match status" value="16"/>
</dbReference>
<keyword evidence="10" id="KW-0393">Immunoglobulin domain</keyword>
<evidence type="ECO:0000256" key="1">
    <source>
        <dbReference type="ARBA" id="ARBA00004123"/>
    </source>
</evidence>
<feature type="domain" description="Fibronectin type-III" evidence="16">
    <location>
        <begin position="1722"/>
        <end position="1816"/>
    </location>
</feature>
<accession>A0A6V7GXS1</accession>
<feature type="compositionally biased region" description="Acidic residues" evidence="13">
    <location>
        <begin position="272"/>
        <end position="282"/>
    </location>
</feature>
<evidence type="ECO:0000256" key="3">
    <source>
        <dbReference type="ARBA" id="ARBA00006692"/>
    </source>
</evidence>
<comment type="similarity">
    <text evidence="3">Belongs to the protein kinase superfamily. CAMK Ser/Thr protein kinase family.</text>
</comment>
<feature type="region of interest" description="Disordered" evidence="13">
    <location>
        <begin position="268"/>
        <end position="297"/>
    </location>
</feature>
<feature type="region of interest" description="Disordered" evidence="13">
    <location>
        <begin position="47"/>
        <end position="84"/>
    </location>
</feature>
<dbReference type="FunFam" id="2.60.40.10:FF:000050">
    <property type="entry name" value="Titin isoform B"/>
    <property type="match status" value="2"/>
</dbReference>
<dbReference type="FunFam" id="2.60.40.10:FF:000003">
    <property type="entry name" value="Titin isoform E"/>
    <property type="match status" value="1"/>
</dbReference>
<dbReference type="GO" id="GO:0005634">
    <property type="term" value="C:nucleus"/>
    <property type="evidence" value="ECO:0007669"/>
    <property type="project" value="UniProtKB-SubCell"/>
</dbReference>
<comment type="caution">
    <text evidence="17">The sequence shown here is derived from an EMBL/GenBank/DDBJ whole genome shotgun (WGS) entry which is preliminary data.</text>
</comment>
<dbReference type="SMART" id="SM00326">
    <property type="entry name" value="SH3"/>
    <property type="match status" value="1"/>
</dbReference>
<dbReference type="InterPro" id="IPR013783">
    <property type="entry name" value="Ig-like_fold"/>
</dbReference>
<evidence type="ECO:0000256" key="4">
    <source>
        <dbReference type="ARBA" id="ARBA00022443"/>
    </source>
</evidence>
<dbReference type="GO" id="GO:0051239">
    <property type="term" value="P:regulation of multicellular organismal process"/>
    <property type="evidence" value="ECO:0007669"/>
    <property type="project" value="UniProtKB-ARBA"/>
</dbReference>
<comment type="subcellular location">
    <subcellularLocation>
        <location evidence="2">Cytoplasm</location>
        <location evidence="2">Myofibril</location>
        <location evidence="2">Sarcomere</location>
    </subcellularLocation>
    <subcellularLocation>
        <location evidence="1">Nucleus</location>
    </subcellularLocation>
</comment>
<evidence type="ECO:0000256" key="2">
    <source>
        <dbReference type="ARBA" id="ARBA00004204"/>
    </source>
</evidence>
<feature type="region of interest" description="Disordered" evidence="13">
    <location>
        <begin position="124"/>
        <end position="256"/>
    </location>
</feature>
<feature type="domain" description="Ig-like" evidence="15">
    <location>
        <begin position="1177"/>
        <end position="1260"/>
    </location>
</feature>
<dbReference type="CDD" id="cd00096">
    <property type="entry name" value="Ig"/>
    <property type="match status" value="1"/>
</dbReference>
<feature type="domain" description="SH3" evidence="14">
    <location>
        <begin position="489"/>
        <end position="550"/>
    </location>
</feature>
<dbReference type="Pfam" id="PF07679">
    <property type="entry name" value="I-set"/>
    <property type="match status" value="9"/>
</dbReference>
<dbReference type="Pfam" id="PF07653">
    <property type="entry name" value="SH3_2"/>
    <property type="match status" value="1"/>
</dbReference>
<dbReference type="InterPro" id="IPR036028">
    <property type="entry name" value="SH3-like_dom_sf"/>
</dbReference>
<dbReference type="Pfam" id="PF00041">
    <property type="entry name" value="fn3"/>
    <property type="match status" value="5"/>
</dbReference>
<keyword evidence="18" id="KW-1185">Reference proteome</keyword>
<feature type="domain" description="Fibronectin type-III" evidence="16">
    <location>
        <begin position="1924"/>
        <end position="2021"/>
    </location>
</feature>
<dbReference type="FunFam" id="2.60.40.10:FF:000032">
    <property type="entry name" value="palladin isoform X1"/>
    <property type="match status" value="1"/>
</dbReference>
<dbReference type="GO" id="GO:0009653">
    <property type="term" value="P:anatomical structure morphogenesis"/>
    <property type="evidence" value="ECO:0007669"/>
    <property type="project" value="UniProtKB-ARBA"/>
</dbReference>
<keyword evidence="8" id="KW-0514">Muscle protein</keyword>
<dbReference type="InterPro" id="IPR003599">
    <property type="entry name" value="Ig_sub"/>
</dbReference>
<dbReference type="PANTHER" id="PTHR13817:SF151">
    <property type="entry name" value="TITIN"/>
    <property type="match status" value="1"/>
</dbReference>
<dbReference type="Proteomes" id="UP000752696">
    <property type="component" value="Unassembled WGS sequence"/>
</dbReference>
<dbReference type="GO" id="GO:0009888">
    <property type="term" value="P:tissue development"/>
    <property type="evidence" value="ECO:0007669"/>
    <property type="project" value="UniProtKB-ARBA"/>
</dbReference>
<dbReference type="InterPro" id="IPR003598">
    <property type="entry name" value="Ig_sub2"/>
</dbReference>
<evidence type="ECO:0000256" key="7">
    <source>
        <dbReference type="ARBA" id="ARBA00023157"/>
    </source>
</evidence>
<evidence type="ECO:0000256" key="8">
    <source>
        <dbReference type="ARBA" id="ARBA00023179"/>
    </source>
</evidence>
<feature type="compositionally biased region" description="Basic and acidic residues" evidence="13">
    <location>
        <begin position="143"/>
        <end position="167"/>
    </location>
</feature>
<dbReference type="CDD" id="cd00063">
    <property type="entry name" value="FN3"/>
    <property type="match status" value="5"/>
</dbReference>
<dbReference type="GO" id="GO:0050793">
    <property type="term" value="P:regulation of developmental process"/>
    <property type="evidence" value="ECO:0007669"/>
    <property type="project" value="UniProtKB-ARBA"/>
</dbReference>
<feature type="domain" description="Ig-like" evidence="15">
    <location>
        <begin position="996"/>
        <end position="1081"/>
    </location>
</feature>
<dbReference type="InterPro" id="IPR003961">
    <property type="entry name" value="FN3_dom"/>
</dbReference>
<dbReference type="EMBL" id="CAJDYZ010001922">
    <property type="protein sequence ID" value="CAD1469169.1"/>
    <property type="molecule type" value="Genomic_DNA"/>
</dbReference>
<feature type="domain" description="Fibronectin type-III" evidence="16">
    <location>
        <begin position="1453"/>
        <end position="1548"/>
    </location>
</feature>
<dbReference type="GO" id="GO:0005198">
    <property type="term" value="F:structural molecule activity"/>
    <property type="evidence" value="ECO:0007669"/>
    <property type="project" value="UniProtKB-ARBA"/>
</dbReference>
<dbReference type="InterPro" id="IPR036179">
    <property type="entry name" value="Ig-like_dom_sf"/>
</dbReference>
<dbReference type="SUPFAM" id="SSF48726">
    <property type="entry name" value="Immunoglobulin"/>
    <property type="match status" value="10"/>
</dbReference>
<evidence type="ECO:0000259" key="15">
    <source>
        <dbReference type="PROSITE" id="PS50835"/>
    </source>
</evidence>
<proteinExistence type="inferred from homology"/>
<dbReference type="PRINTS" id="PR00014">
    <property type="entry name" value="FNTYPEIII"/>
</dbReference>
<dbReference type="FunFam" id="2.60.40.10:FF:000056">
    <property type="entry name" value="twitchin isoform X4"/>
    <property type="match status" value="2"/>
</dbReference>
<dbReference type="PANTHER" id="PTHR13817">
    <property type="entry name" value="TITIN"/>
    <property type="match status" value="1"/>
</dbReference>
<feature type="non-terminal residue" evidence="17">
    <location>
        <position position="1"/>
    </location>
</feature>
<keyword evidence="6" id="KW-0677">Repeat</keyword>
<name>A0A6V7GXS1_9HYME</name>
<keyword evidence="7" id="KW-1015">Disulfide bond</keyword>
<feature type="compositionally biased region" description="Basic and acidic residues" evidence="13">
    <location>
        <begin position="70"/>
        <end position="84"/>
    </location>
</feature>
<evidence type="ECO:0000256" key="12">
    <source>
        <dbReference type="PROSITE-ProRule" id="PRU00192"/>
    </source>
</evidence>
<evidence type="ECO:0000256" key="6">
    <source>
        <dbReference type="ARBA" id="ARBA00022737"/>
    </source>
</evidence>
<dbReference type="FunFam" id="2.60.40.10:FF:000425">
    <property type="entry name" value="Myosin light chain kinase"/>
    <property type="match status" value="1"/>
</dbReference>
<feature type="domain" description="Ig-like" evidence="15">
    <location>
        <begin position="1357"/>
        <end position="1446"/>
    </location>
</feature>
<dbReference type="SUPFAM" id="SSF49265">
    <property type="entry name" value="Fibronectin type III"/>
    <property type="match status" value="3"/>
</dbReference>
<feature type="domain" description="Ig-like" evidence="15">
    <location>
        <begin position="806"/>
        <end position="891"/>
    </location>
</feature>
<keyword evidence="5" id="KW-0963">Cytoplasm</keyword>
<feature type="domain" description="Ig-like" evidence="15">
    <location>
        <begin position="902"/>
        <end position="992"/>
    </location>
</feature>
<dbReference type="InterPro" id="IPR001452">
    <property type="entry name" value="SH3_domain"/>
</dbReference>